<dbReference type="InterPro" id="IPR003587">
    <property type="entry name" value="Hint_dom_N"/>
</dbReference>
<feature type="compositionally biased region" description="Low complexity" evidence="8">
    <location>
        <begin position="2038"/>
        <end position="2050"/>
    </location>
</feature>
<keyword evidence="7" id="KW-0472">Membrane</keyword>
<name>A0A8J3DS60_9HYPH</name>
<evidence type="ECO:0000256" key="1">
    <source>
        <dbReference type="ARBA" id="ARBA00004370"/>
    </source>
</evidence>
<feature type="compositionally biased region" description="Low complexity" evidence="8">
    <location>
        <begin position="1101"/>
        <end position="1115"/>
    </location>
</feature>
<feature type="domain" description="Hint" evidence="9">
    <location>
        <begin position="304"/>
        <end position="405"/>
    </location>
</feature>
<organism evidence="10 11">
    <name type="scientific">Limoniibacter endophyticus</name>
    <dbReference type="NCBI Taxonomy" id="1565040"/>
    <lineage>
        <taxon>Bacteria</taxon>
        <taxon>Pseudomonadati</taxon>
        <taxon>Pseudomonadota</taxon>
        <taxon>Alphaproteobacteria</taxon>
        <taxon>Hyphomicrobiales</taxon>
        <taxon>Bartonellaceae</taxon>
        <taxon>Limoniibacter</taxon>
    </lineage>
</organism>
<evidence type="ECO:0000313" key="10">
    <source>
        <dbReference type="EMBL" id="GHC78925.1"/>
    </source>
</evidence>
<dbReference type="PRINTS" id="PR00313">
    <property type="entry name" value="CABNDNGRPT"/>
</dbReference>
<dbReference type="GO" id="GO:0005509">
    <property type="term" value="F:calcium ion binding"/>
    <property type="evidence" value="ECO:0007669"/>
    <property type="project" value="InterPro"/>
</dbReference>
<evidence type="ECO:0000256" key="5">
    <source>
        <dbReference type="ARBA" id="ARBA00022737"/>
    </source>
</evidence>
<dbReference type="Pfam" id="PF00353">
    <property type="entry name" value="HemolysinCabind"/>
    <property type="match status" value="25"/>
</dbReference>
<dbReference type="CDD" id="cd00081">
    <property type="entry name" value="Hint"/>
    <property type="match status" value="1"/>
</dbReference>
<dbReference type="GO" id="GO:0016539">
    <property type="term" value="P:intein-mediated protein splicing"/>
    <property type="evidence" value="ECO:0007669"/>
    <property type="project" value="InterPro"/>
</dbReference>
<dbReference type="GO" id="GO:0090729">
    <property type="term" value="F:toxin activity"/>
    <property type="evidence" value="ECO:0007669"/>
    <property type="project" value="UniProtKB-KW"/>
</dbReference>
<dbReference type="InterPro" id="IPR006141">
    <property type="entry name" value="Intein_N"/>
</dbReference>
<feature type="region of interest" description="Disordered" evidence="8">
    <location>
        <begin position="1063"/>
        <end position="1166"/>
    </location>
</feature>
<proteinExistence type="predicted"/>
<keyword evidence="4" id="KW-0800">Toxin</keyword>
<reference evidence="10" key="1">
    <citation type="journal article" date="2014" name="Int. J. Syst. Evol. Microbiol.">
        <title>Complete genome sequence of Corynebacterium casei LMG S-19264T (=DSM 44701T), isolated from a smear-ripened cheese.</title>
        <authorList>
            <consortium name="US DOE Joint Genome Institute (JGI-PGF)"/>
            <person name="Walter F."/>
            <person name="Albersmeier A."/>
            <person name="Kalinowski J."/>
            <person name="Ruckert C."/>
        </authorList>
    </citation>
    <scope>NUCLEOTIDE SEQUENCE</scope>
    <source>
        <strain evidence="10">KCTC 42097</strain>
    </source>
</reference>
<evidence type="ECO:0000256" key="2">
    <source>
        <dbReference type="ARBA" id="ARBA00004613"/>
    </source>
</evidence>
<accession>A0A8J3DS60</accession>
<evidence type="ECO:0000256" key="6">
    <source>
        <dbReference type="ARBA" id="ARBA00023026"/>
    </source>
</evidence>
<dbReference type="InterPro" id="IPR003995">
    <property type="entry name" value="RTX_toxin_determinant-A"/>
</dbReference>
<dbReference type="GO" id="GO:0016020">
    <property type="term" value="C:membrane"/>
    <property type="evidence" value="ECO:0007669"/>
    <property type="project" value="UniProtKB-SubCell"/>
</dbReference>
<keyword evidence="11" id="KW-1185">Reference proteome</keyword>
<evidence type="ECO:0000313" key="11">
    <source>
        <dbReference type="Proteomes" id="UP000641137"/>
    </source>
</evidence>
<dbReference type="InterPro" id="IPR030934">
    <property type="entry name" value="Intein_C"/>
</dbReference>
<dbReference type="PANTHER" id="PTHR38340">
    <property type="entry name" value="S-LAYER PROTEIN"/>
    <property type="match status" value="1"/>
</dbReference>
<dbReference type="Gene3D" id="2.150.10.10">
    <property type="entry name" value="Serralysin-like metalloprotease, C-terminal"/>
    <property type="match status" value="17"/>
</dbReference>
<evidence type="ECO:0000256" key="3">
    <source>
        <dbReference type="ARBA" id="ARBA00022525"/>
    </source>
</evidence>
<evidence type="ECO:0000256" key="7">
    <source>
        <dbReference type="ARBA" id="ARBA00023136"/>
    </source>
</evidence>
<dbReference type="EMBL" id="BMZO01000011">
    <property type="protein sequence ID" value="GHC78925.1"/>
    <property type="molecule type" value="Genomic_DNA"/>
</dbReference>
<evidence type="ECO:0000259" key="9">
    <source>
        <dbReference type="SMART" id="SM00306"/>
    </source>
</evidence>
<comment type="subcellular location">
    <subcellularLocation>
        <location evidence="1">Membrane</location>
    </subcellularLocation>
    <subcellularLocation>
        <location evidence="2">Secreted</location>
    </subcellularLocation>
</comment>
<dbReference type="PANTHER" id="PTHR38340:SF1">
    <property type="entry name" value="S-LAYER PROTEIN"/>
    <property type="match status" value="1"/>
</dbReference>
<keyword evidence="6" id="KW-0843">Virulence</keyword>
<dbReference type="SUPFAM" id="SSF51294">
    <property type="entry name" value="Hedgehog/intein (Hint) domain"/>
    <property type="match status" value="1"/>
</dbReference>
<dbReference type="InterPro" id="IPR050557">
    <property type="entry name" value="RTX_toxin/Mannuronan_C5-epim"/>
</dbReference>
<dbReference type="PROSITE" id="PS50818">
    <property type="entry name" value="INTEIN_C_TER"/>
    <property type="match status" value="1"/>
</dbReference>
<feature type="region of interest" description="Disordered" evidence="8">
    <location>
        <begin position="1919"/>
        <end position="2058"/>
    </location>
</feature>
<evidence type="ECO:0000256" key="4">
    <source>
        <dbReference type="ARBA" id="ARBA00022656"/>
    </source>
</evidence>
<dbReference type="SMART" id="SM00306">
    <property type="entry name" value="HintN"/>
    <property type="match status" value="1"/>
</dbReference>
<dbReference type="GO" id="GO:0005615">
    <property type="term" value="C:extracellular space"/>
    <property type="evidence" value="ECO:0007669"/>
    <property type="project" value="InterPro"/>
</dbReference>
<dbReference type="Proteomes" id="UP000641137">
    <property type="component" value="Unassembled WGS sequence"/>
</dbReference>
<dbReference type="InterPro" id="IPR011049">
    <property type="entry name" value="Serralysin-like_metalloprot_C"/>
</dbReference>
<dbReference type="InterPro" id="IPR036844">
    <property type="entry name" value="Hint_dom_sf"/>
</dbReference>
<dbReference type="InterPro" id="IPR018511">
    <property type="entry name" value="Hemolysin-typ_Ca-bd_CS"/>
</dbReference>
<evidence type="ECO:0000256" key="8">
    <source>
        <dbReference type="SAM" id="MobiDB-lite"/>
    </source>
</evidence>
<reference evidence="10" key="2">
    <citation type="submission" date="2020-09" db="EMBL/GenBank/DDBJ databases">
        <authorList>
            <person name="Sun Q."/>
            <person name="Kim S."/>
        </authorList>
    </citation>
    <scope>NUCLEOTIDE SEQUENCE</scope>
    <source>
        <strain evidence="10">KCTC 42097</strain>
    </source>
</reference>
<sequence length="2356" mass="244784">MSDHFSFSDAQVEELNRITNNSKGNFAAAYDYMREQITIPSSAMTSAERPSLQGATYWLQKAAEINRNDPNSAANTFIRSVTHNGWLYDNEHSDPARVQGNSDLIGKSVMKDVLNLKKMPAVSHLLSRDVNSALDQGGQTLAGWGGSFAYGELQLTPRLGDTVNSRLLSNPREHEKFVSVVAKATLETVAKHGVSIEQVLTGMGAQTSDSLKAEIINRVLDYLDGSGNGLAGNPNIIDGYKARVSPDGSVTWYKHDKSLNQVDLEDTGKIAELNERRDIRIEKGINHKWQNDNPPTVNDLEAHIRCFPAGTLISMADGSRKPIEQIAVGDEVLAFDGFGALQPRKVTKPFNNVTDEWLELRFADDLNREPLIATPGHVFFTSEGEFKQLHELVDADGKAQIVLEDGSLTRVDVVRISFSEETADRFEIILNKNKTETNDAASDIANGWKTYNFEVEGLHTYVAGGVRVHNLSTLQDHTVSESQMTALKGLFGDDLISVPSSEQGKFVYIFDPNKTITLKDGTVSTYADLAKMMETRVVTIEEVMNDTFSKVPGYLNHMAPSIIADLVRGDSLEDVAKKYAIQLGVKVGVDGLSKLLGFEGTVVERHANGTPILNDATFLNTPAGEACKNAIISFAIGAALNGDKMDSKDYLKLAANVSVAEVVQYSLANSGFSWATSGELANTWGIAGNKLTILQRPAPLSIEGQAAAAAAIAFFANIIDHGFKDFGNTVKSTAIAAASSYLGGKVAALLSAAIPIPGLNIIFGAVFGKLLTKIFMANKLPPLIQIENLPDGSQKIFVTNIPNGHIVEARAGRADKLIGHDKSDVLIGSDADNELHGNRGNDRLLGNAGNDTLVGGEGLDTLIGGAGVDTIVGGEGDDTIFGDELIHAGANAQSARADGGADRVSAGPGNDTVDGGGGNDNISGDDGDDVLKGNLGDDVVIGGGGADDIHGGEGNDMLYGGALVEQGDDLVLTGSEADTLNGDAGNDTIFGGDGDDTIYGGEGDDRLYGDSFVMAEKGKGAVRLTGTGNDLMHGGTGDDIMHGGGGNDIMYGDEGNDTLDGMDGDDTIHGGAGTDTLNGSAGNDTLHGGEGSDALSGGEGADTLDGGAGADTLLGDEGHDVLRGGEGTDTLNGGEGNDALHGGMGNDQLFGEGGPDTLHGDDGDDALFGGTGNDILHGGAGNDRLLGEIGDDTLEGGHGDDTLNGGSQNDILRGGAGNDTLLGGTGDDVLEGGDGNDVLNGAAGKNTLSGGNGDDRLEARYAWTTLRGDAGNDILTTTVAGNRLEGGTGNDQYAAHLAPGNTVISDISGIDTLYIASNHSVKNASLTKEGNNLVVYSVAVPAARIVIENHFSTSSLEKIQFSDGFSIQLDKLIIGSAGDDRLVGTDGSDGILALAGNDTVLGQGGDDFIDGGPGKDAIYGGDGNDVLHGSSEDDLLVGDAGNDQIVGGAGNDMMIGGAGADKFVIGKNAKDRDTIADFKGSVDKIDLTAFSRDFVSLKQMHIQGASFQDSANGTTIRLASGQQVTLDGMKSNQLTEKHFEFQLTKVAGLTGTAGNDIITGTKGDDTIRDGKGFDRVTGGAGKDLFVVGADKGSFDTITDYTPGVDKLNLSQCADIIDVQQLRMEQRGSDTLIHLRVGQKLLLENVSKSALSNADIIFDTFVDKTMEAKRFEGATQYDWASDLVAGAEDKQFYRANNNTNFHYGTNLVAVGSAGAGAPPITLNFNTGENYTNVPIFVTTNTTQQKKKKFLFFTTGKRYTEITEVNGDWSGAFTPSDQEKIDAIAGPLQYAMRGMDWHTAQFHARGMAGVKPTMNNKIFGAAWNEKIRSLTGHDAVFANEGDDYVWAGTGNDYVDGGTGNDVIYGEDGNDQLLGQTGNDHIEGGNGNDILWGHLGDDALHGGPGDDEIYGGEGHDTIHGNDGNDHLSGGPGNDKLWGDAGNDTLRGEAGNDTLNGGEGSDLIYGGEGNDSVSGLGGNDILHGENGNDTVLGGAGNDTITGGNGNDHLNGNSGNDAIHGEVGNDVLHGEDGADILKGGAGNDTLDGGNGNDTLQGDDGDDHLKGGAGNDYLLGGAGHDAIYGDDGNDRLLGEDGNDRMYGGVGNDLVKGGAGQDHIEGNNGDDLIYGEGGKDLLHGGQGNDVIHGGGDDDFIFGGPGCDVLIGDAGSDYLLGGLNSDILNGGAGNDRLSGDAGADTINGADGDDWISGGADNDTLYGDNGNDGIWGDDGNDRIEGGAGNDVLDGGNGDDVVMGGYGADRITGGAGNDIIVGQAGADYLVGGAGRDTFRFDVTTDSTMDAFDVIADFTPGQDAIDIRPLGIGRAGVTIGADGADSYIRGLNVDFSVKILGHQASLDWIVA</sequence>
<dbReference type="PROSITE" id="PS00330">
    <property type="entry name" value="HEMOLYSIN_CALCIUM"/>
    <property type="match status" value="13"/>
</dbReference>
<gene>
    <name evidence="10" type="ORF">GCM10010136_31040</name>
</gene>
<dbReference type="Gene3D" id="2.170.16.10">
    <property type="entry name" value="Hedgehog/Intein (Hint) domain"/>
    <property type="match status" value="1"/>
</dbReference>
<comment type="caution">
    <text evidence="10">The sequence shown here is derived from an EMBL/GenBank/DDBJ whole genome shotgun (WGS) entry which is preliminary data.</text>
</comment>
<keyword evidence="5" id="KW-0677">Repeat</keyword>
<keyword evidence="3" id="KW-0964">Secreted</keyword>
<dbReference type="PROSITE" id="PS50817">
    <property type="entry name" value="INTEIN_N_TER"/>
    <property type="match status" value="1"/>
</dbReference>
<feature type="region of interest" description="Disordered" evidence="8">
    <location>
        <begin position="893"/>
        <end position="929"/>
    </location>
</feature>
<feature type="region of interest" description="Disordered" evidence="8">
    <location>
        <begin position="1187"/>
        <end position="1218"/>
    </location>
</feature>
<dbReference type="PRINTS" id="PR01488">
    <property type="entry name" value="RTXTOXINA"/>
</dbReference>
<dbReference type="SUPFAM" id="SSF51120">
    <property type="entry name" value="beta-Roll"/>
    <property type="match status" value="10"/>
</dbReference>
<protein>
    <recommendedName>
        <fullName evidence="9">Hint domain-containing protein</fullName>
    </recommendedName>
</protein>
<dbReference type="InterPro" id="IPR001343">
    <property type="entry name" value="Hemolysn_Ca-bd"/>
</dbReference>